<dbReference type="InterPro" id="IPR029060">
    <property type="entry name" value="PIN-like_dom_sf"/>
</dbReference>
<keyword evidence="2" id="KW-1185">Reference proteome</keyword>
<dbReference type="RefSeq" id="WP_163959244.1">
    <property type="nucleotide sequence ID" value="NZ_BAAAES010000008.1"/>
</dbReference>
<dbReference type="EMBL" id="BAAAES010000008">
    <property type="protein sequence ID" value="GAA0667433.1"/>
    <property type="molecule type" value="Genomic_DNA"/>
</dbReference>
<dbReference type="CDD" id="cd18683">
    <property type="entry name" value="PIN_VapC-like"/>
    <property type="match status" value="1"/>
</dbReference>
<dbReference type="Proteomes" id="UP001500238">
    <property type="component" value="Unassembled WGS sequence"/>
</dbReference>
<sequence length="129" mass="13839">MKAVDTNIVARYITNDDPIQSPIATAVLAQPSYIADTVLLESAWLLSSRYGYGRALLADTLNDLIDLPSVTVSDPALIRWAIGRFAAGADFADMMHLISGRHADGFVSFEDRLVALAGPDTPLPIARPA</sequence>
<proteinExistence type="predicted"/>
<dbReference type="SUPFAM" id="SSF88723">
    <property type="entry name" value="PIN domain-like"/>
    <property type="match status" value="1"/>
</dbReference>
<comment type="caution">
    <text evidence="1">The sequence shown here is derived from an EMBL/GenBank/DDBJ whole genome shotgun (WGS) entry which is preliminary data.</text>
</comment>
<evidence type="ECO:0008006" key="3">
    <source>
        <dbReference type="Google" id="ProtNLM"/>
    </source>
</evidence>
<organism evidence="1 2">
    <name type="scientific">Sphingomonas insulae</name>
    <dbReference type="NCBI Taxonomy" id="424800"/>
    <lineage>
        <taxon>Bacteria</taxon>
        <taxon>Pseudomonadati</taxon>
        <taxon>Pseudomonadota</taxon>
        <taxon>Alphaproteobacteria</taxon>
        <taxon>Sphingomonadales</taxon>
        <taxon>Sphingomonadaceae</taxon>
        <taxon>Sphingomonas</taxon>
    </lineage>
</organism>
<accession>A0ABN1HTW9</accession>
<reference evidence="1 2" key="1">
    <citation type="journal article" date="2019" name="Int. J. Syst. Evol. Microbiol.">
        <title>The Global Catalogue of Microorganisms (GCM) 10K type strain sequencing project: providing services to taxonomists for standard genome sequencing and annotation.</title>
        <authorList>
            <consortium name="The Broad Institute Genomics Platform"/>
            <consortium name="The Broad Institute Genome Sequencing Center for Infectious Disease"/>
            <person name="Wu L."/>
            <person name="Ma J."/>
        </authorList>
    </citation>
    <scope>NUCLEOTIDE SEQUENCE [LARGE SCALE GENOMIC DNA]</scope>
    <source>
        <strain evidence="1 2">JCM 14603</strain>
    </source>
</reference>
<evidence type="ECO:0000313" key="2">
    <source>
        <dbReference type="Proteomes" id="UP001500238"/>
    </source>
</evidence>
<evidence type="ECO:0000313" key="1">
    <source>
        <dbReference type="EMBL" id="GAA0667433.1"/>
    </source>
</evidence>
<protein>
    <recommendedName>
        <fullName evidence="3">Type II toxin-antitoxin system VapC family toxin</fullName>
    </recommendedName>
</protein>
<name>A0ABN1HTW9_9SPHN</name>
<gene>
    <name evidence="1" type="ORF">GCM10009102_16860</name>
</gene>